<organism evidence="1 2">
    <name type="scientific">Brassica cretica</name>
    <name type="common">Mustard</name>
    <dbReference type="NCBI Taxonomy" id="69181"/>
    <lineage>
        <taxon>Eukaryota</taxon>
        <taxon>Viridiplantae</taxon>
        <taxon>Streptophyta</taxon>
        <taxon>Embryophyta</taxon>
        <taxon>Tracheophyta</taxon>
        <taxon>Spermatophyta</taxon>
        <taxon>Magnoliopsida</taxon>
        <taxon>eudicotyledons</taxon>
        <taxon>Gunneridae</taxon>
        <taxon>Pentapetalae</taxon>
        <taxon>rosids</taxon>
        <taxon>malvids</taxon>
        <taxon>Brassicales</taxon>
        <taxon>Brassicaceae</taxon>
        <taxon>Brassiceae</taxon>
        <taxon>Brassica</taxon>
    </lineage>
</organism>
<sequence>MGSQAFVGLAASRKCFLPHEQPEGLWLFRLSARTGSREALTTPRGGYLSDGTSEKGLENTQVFIIIILATTIIQISDQVFM</sequence>
<comment type="caution">
    <text evidence="1">The sequence shown here is derived from an EMBL/GenBank/DDBJ whole genome shotgun (WGS) entry which is preliminary data.</text>
</comment>
<name>A0A8S9H6D5_BRACR</name>
<protein>
    <submittedName>
        <fullName evidence="1">Uncharacterized protein</fullName>
    </submittedName>
</protein>
<dbReference type="AlphaFoldDB" id="A0A8S9H6D5"/>
<gene>
    <name evidence="1" type="ORF">F2Q68_00036722</name>
</gene>
<evidence type="ECO:0000313" key="1">
    <source>
        <dbReference type="EMBL" id="KAF2552590.1"/>
    </source>
</evidence>
<accession>A0A8S9H6D5</accession>
<dbReference type="EMBL" id="QGKW02001988">
    <property type="protein sequence ID" value="KAF2552590.1"/>
    <property type="molecule type" value="Genomic_DNA"/>
</dbReference>
<reference evidence="1" key="1">
    <citation type="submission" date="2019-12" db="EMBL/GenBank/DDBJ databases">
        <title>Genome sequencing and annotation of Brassica cretica.</title>
        <authorList>
            <person name="Studholme D.J."/>
            <person name="Sarris P.F."/>
        </authorList>
    </citation>
    <scope>NUCLEOTIDE SEQUENCE</scope>
    <source>
        <strain evidence="1">PFS-001/15</strain>
        <tissue evidence="1">Leaf</tissue>
    </source>
</reference>
<dbReference type="Proteomes" id="UP000712281">
    <property type="component" value="Unassembled WGS sequence"/>
</dbReference>
<proteinExistence type="predicted"/>
<evidence type="ECO:0000313" key="2">
    <source>
        <dbReference type="Proteomes" id="UP000712281"/>
    </source>
</evidence>